<dbReference type="Pfam" id="PF13826">
    <property type="entry name" value="Monooxy_af470-like"/>
    <property type="match status" value="1"/>
</dbReference>
<dbReference type="EMBL" id="JAAXPC010000009">
    <property type="protein sequence ID" value="NKY03350.1"/>
    <property type="molecule type" value="Genomic_DNA"/>
</dbReference>
<sequence>MTAREARRMTNKTPPEGTTLFLIGMSMPRLRHPGAWLAVFLAMPRMLVYLKRNPDAGLLSGRLYVGPSIMVVSYWRSAEDIRRFAADAQAPHLPAWRWFNKRFADRNAVGIWHETYVIGEHETITSGMPPWGLAEAVGAVPVGPGTKTAAQRSRHNVAEMSHSV</sequence>
<dbReference type="Proteomes" id="UP000563898">
    <property type="component" value="Unassembled WGS sequence"/>
</dbReference>
<organism evidence="2 3">
    <name type="scientific">Gordonia polyisoprenivorans</name>
    <dbReference type="NCBI Taxonomy" id="84595"/>
    <lineage>
        <taxon>Bacteria</taxon>
        <taxon>Bacillati</taxon>
        <taxon>Actinomycetota</taxon>
        <taxon>Actinomycetes</taxon>
        <taxon>Mycobacteriales</taxon>
        <taxon>Gordoniaceae</taxon>
        <taxon>Gordonia</taxon>
    </lineage>
</organism>
<accession>A0A846WRF4</accession>
<gene>
    <name evidence="2" type="ORF">HGA05_17405</name>
</gene>
<evidence type="ECO:0000313" key="3">
    <source>
        <dbReference type="Proteomes" id="UP000563898"/>
    </source>
</evidence>
<proteinExistence type="predicted"/>
<comment type="caution">
    <text evidence="2">The sequence shown here is derived from an EMBL/GenBank/DDBJ whole genome shotgun (WGS) entry which is preliminary data.</text>
</comment>
<dbReference type="RefSeq" id="WP_006368424.1">
    <property type="nucleotide sequence ID" value="NZ_JAAXPC010000009.1"/>
</dbReference>
<reference evidence="2 3" key="1">
    <citation type="submission" date="2020-04" db="EMBL/GenBank/DDBJ databases">
        <title>MicrobeNet Type strains.</title>
        <authorList>
            <person name="Nicholson A.C."/>
        </authorList>
    </citation>
    <scope>NUCLEOTIDE SEQUENCE [LARGE SCALE GENOMIC DNA]</scope>
    <source>
        <strain evidence="2 3">ATCC BAA-14</strain>
    </source>
</reference>
<evidence type="ECO:0000313" key="2">
    <source>
        <dbReference type="EMBL" id="NKY03350.1"/>
    </source>
</evidence>
<dbReference type="InterPro" id="IPR025444">
    <property type="entry name" value="Monooxy_af470"/>
</dbReference>
<name>A0A846WRF4_9ACTN</name>
<evidence type="ECO:0000256" key="1">
    <source>
        <dbReference type="SAM" id="MobiDB-lite"/>
    </source>
</evidence>
<feature type="region of interest" description="Disordered" evidence="1">
    <location>
        <begin position="145"/>
        <end position="164"/>
    </location>
</feature>
<dbReference type="AlphaFoldDB" id="A0A846WRF4"/>
<protein>
    <submittedName>
        <fullName evidence="2">DUF4188 domain-containing protein</fullName>
    </submittedName>
</protein>